<dbReference type="PROSITE" id="PS51459">
    <property type="entry name" value="FIDO"/>
    <property type="match status" value="1"/>
</dbReference>
<dbReference type="GO" id="GO:0005524">
    <property type="term" value="F:ATP binding"/>
    <property type="evidence" value="ECO:0007669"/>
    <property type="project" value="UniProtKB-KW"/>
</dbReference>
<keyword evidence="5" id="KW-1185">Reference proteome</keyword>
<dbReference type="Gene3D" id="1.10.3290.10">
    <property type="entry name" value="Fido-like domain"/>
    <property type="match status" value="1"/>
</dbReference>
<evidence type="ECO:0000256" key="2">
    <source>
        <dbReference type="PIRSR" id="PIRSR640198-3"/>
    </source>
</evidence>
<dbReference type="PANTHER" id="PTHR13504:SF38">
    <property type="entry name" value="FIDO DOMAIN-CONTAINING PROTEIN"/>
    <property type="match status" value="1"/>
</dbReference>
<name>A0A370NHB1_9BURK</name>
<evidence type="ECO:0000313" key="4">
    <source>
        <dbReference type="EMBL" id="RDK04961.1"/>
    </source>
</evidence>
<accession>A0A370NHB1</accession>
<evidence type="ECO:0000313" key="5">
    <source>
        <dbReference type="Proteomes" id="UP000255165"/>
    </source>
</evidence>
<dbReference type="Gene3D" id="1.10.10.10">
    <property type="entry name" value="Winged helix-like DNA-binding domain superfamily/Winged helix DNA-binding domain"/>
    <property type="match status" value="1"/>
</dbReference>
<sequence>MSTVHALLDSIRQASAGLMLGELLAQHPDVARRTAQRWISQLIDGGQITAIGEGRARRYLAVKTAAIATAATEEDLFPSYIPLSADSRDIVAYIDQPPEARKPVGYQRDFLDAYQPNVTRYLSESLRRQLHKMGKTAQADAPAGTYSRAILNRLLIDLSWASSHLEGNTYSRLDTRELIEHGKIAQGKAAIDTQMILNHKTAIELLVENIGTVGFDRYTLMNLHSALSENLLPNPADEGRIRQHAVEIGQSVYRPLSAPQQIDEALNSLLEKVNQIADPFEQSFFVMVHLPYLQPFADINKRTSRLVANLPLFRANLCPLTFLDVPEHAYSRAILGMYEMTRVELLRDLYVWAYERSTQEYLAIRQDLAEPDPVRLAWRDLIKQTIRDVVMQPNQDALTMIRQAVVARVPDADRDNVQALIVEELRRLHEGVLARYGLRPSELTVWKAAQLAGPPN</sequence>
<feature type="binding site" evidence="1">
    <location>
        <begin position="298"/>
        <end position="305"/>
    </location>
    <ligand>
        <name>ATP</name>
        <dbReference type="ChEBI" id="CHEBI:30616"/>
    </ligand>
</feature>
<gene>
    <name evidence="4" type="ORF">DN412_39680</name>
</gene>
<dbReference type="InterPro" id="IPR036388">
    <property type="entry name" value="WH-like_DNA-bd_sf"/>
</dbReference>
<evidence type="ECO:0000256" key="1">
    <source>
        <dbReference type="PIRSR" id="PIRSR640198-2"/>
    </source>
</evidence>
<dbReference type="PANTHER" id="PTHR13504">
    <property type="entry name" value="FIDO DOMAIN-CONTAINING PROTEIN DDB_G0283145"/>
    <property type="match status" value="1"/>
</dbReference>
<keyword evidence="1" id="KW-0067">ATP-binding</keyword>
<dbReference type="SUPFAM" id="SSF140931">
    <property type="entry name" value="Fic-like"/>
    <property type="match status" value="1"/>
</dbReference>
<dbReference type="RefSeq" id="WP_115216540.1">
    <property type="nucleotide sequence ID" value="NZ_QKWJ01000124.1"/>
</dbReference>
<comment type="caution">
    <text evidence="4">The sequence shown here is derived from an EMBL/GenBank/DDBJ whole genome shotgun (WGS) entry which is preliminary data.</text>
</comment>
<dbReference type="Pfam" id="PF02661">
    <property type="entry name" value="Fic"/>
    <property type="match status" value="1"/>
</dbReference>
<dbReference type="InterPro" id="IPR040198">
    <property type="entry name" value="Fido_containing"/>
</dbReference>
<dbReference type="Proteomes" id="UP000255165">
    <property type="component" value="Unassembled WGS sequence"/>
</dbReference>
<feature type="domain" description="Fido" evidence="3">
    <location>
        <begin position="215"/>
        <end position="355"/>
    </location>
</feature>
<protein>
    <submittedName>
        <fullName evidence="4">Fic family protein</fullName>
    </submittedName>
</protein>
<evidence type="ECO:0000259" key="3">
    <source>
        <dbReference type="PROSITE" id="PS51459"/>
    </source>
</evidence>
<organism evidence="4 5">
    <name type="scientific">Cupriavidus lacunae</name>
    <dbReference type="NCBI Taxonomy" id="2666307"/>
    <lineage>
        <taxon>Bacteria</taxon>
        <taxon>Pseudomonadati</taxon>
        <taxon>Pseudomonadota</taxon>
        <taxon>Betaproteobacteria</taxon>
        <taxon>Burkholderiales</taxon>
        <taxon>Burkholderiaceae</taxon>
        <taxon>Cupriavidus</taxon>
    </lineage>
</organism>
<feature type="site" description="Important for autoinhibition of adenylyltransferase activity" evidence="2">
    <location>
        <position position="166"/>
    </location>
</feature>
<dbReference type="InterPro" id="IPR036597">
    <property type="entry name" value="Fido-like_dom_sf"/>
</dbReference>
<dbReference type="EMBL" id="QKWJ01000124">
    <property type="protein sequence ID" value="RDK04961.1"/>
    <property type="molecule type" value="Genomic_DNA"/>
</dbReference>
<dbReference type="InterPro" id="IPR003812">
    <property type="entry name" value="Fido"/>
</dbReference>
<proteinExistence type="predicted"/>
<keyword evidence="1" id="KW-0547">Nucleotide-binding</keyword>
<reference evidence="5" key="1">
    <citation type="submission" date="2018-06" db="EMBL/GenBank/DDBJ databases">
        <authorList>
            <person name="Feng T."/>
            <person name="Jeon C.O."/>
        </authorList>
    </citation>
    <scope>NUCLEOTIDE SEQUENCE [LARGE SCALE GENOMIC DNA]</scope>
    <source>
        <strain evidence="5">S23</strain>
    </source>
</reference>
<dbReference type="AlphaFoldDB" id="A0A370NHB1"/>